<evidence type="ECO:0000256" key="6">
    <source>
        <dbReference type="ARBA" id="ARBA00022840"/>
    </source>
</evidence>
<feature type="compositionally biased region" description="Acidic residues" evidence="9">
    <location>
        <begin position="396"/>
        <end position="405"/>
    </location>
</feature>
<keyword evidence="4" id="KW-0547">Nucleotide-binding</keyword>
<dbReference type="Gene3D" id="1.10.510.10">
    <property type="entry name" value="Transferase(Phosphotransferase) domain 1"/>
    <property type="match status" value="1"/>
</dbReference>
<dbReference type="SUPFAM" id="SSF56112">
    <property type="entry name" value="Protein kinase-like (PK-like)"/>
    <property type="match status" value="1"/>
</dbReference>
<dbReference type="InterPro" id="IPR011009">
    <property type="entry name" value="Kinase-like_dom_sf"/>
</dbReference>
<feature type="domain" description="Protein kinase" evidence="10">
    <location>
        <begin position="1"/>
        <end position="254"/>
    </location>
</feature>
<keyword evidence="6" id="KW-0067">ATP-binding</keyword>
<sequence>MDEDTYKEYVLKRMDCKTPEMEKLLDKEFKVLRIVRDHPNIAKIYALQKRKAPGGWEARELMELCPIGLFDYLKVLEKDKKYLPEQDIWEMMYDLVNAIGFMHKQNPPLVHRDLKLENVMQGKDGRWKLIDFGSVVFGTVKLATKDDVDREEEQIEKYTTQMYRAPEMVDFFGVSEITPKTDIWALGCILYTLMFLKQPFLNASKLAILGAKYTIPPRHRYSAELVDLLKRMLTPEPEKRASAVELFKIIKAKVGKRVPRRVQMVASNFHDDAVSEEEEESESEFDDEVITEVGRPKRRGVMGNRSQPDRMRFRESSDDDDYRPRKKKASRYDDDDDDDDYRPRKKKASRYDDEDDEDDYKPRKKKASRYDDDEDEEEEERPRPKKKPAKKASRYDEDEDEEEEEERPKKKKPVKKAARKVVEEEEEEEEERPKKKAAKKPAKKAVQEEEEEEEDFGEEAEELQAGTPIEEDFLSW</sequence>
<accession>D8M073</accession>
<feature type="compositionally biased region" description="Acidic residues" evidence="9">
    <location>
        <begin position="448"/>
        <end position="462"/>
    </location>
</feature>
<evidence type="ECO:0000256" key="3">
    <source>
        <dbReference type="ARBA" id="ARBA00022679"/>
    </source>
</evidence>
<keyword evidence="2" id="KW-0723">Serine/threonine-protein kinase</keyword>
<keyword evidence="12" id="KW-1185">Reference proteome</keyword>
<feature type="compositionally biased region" description="Basic residues" evidence="9">
    <location>
        <begin position="409"/>
        <end position="419"/>
    </location>
</feature>
<reference evidence="11" key="1">
    <citation type="submission" date="2010-02" db="EMBL/GenBank/DDBJ databases">
        <title>Sequencing and annotation of the Blastocystis hominis genome.</title>
        <authorList>
            <person name="Wincker P."/>
        </authorList>
    </citation>
    <scope>NUCLEOTIDE SEQUENCE</scope>
    <source>
        <strain evidence="11">Singapore isolate B</strain>
    </source>
</reference>
<dbReference type="GO" id="GO:0004674">
    <property type="term" value="F:protein serine/threonine kinase activity"/>
    <property type="evidence" value="ECO:0007669"/>
    <property type="project" value="UniProtKB-KW"/>
</dbReference>
<evidence type="ECO:0000256" key="7">
    <source>
        <dbReference type="ARBA" id="ARBA00047899"/>
    </source>
</evidence>
<dbReference type="RefSeq" id="XP_012895510.1">
    <property type="nucleotide sequence ID" value="XM_013040056.1"/>
</dbReference>
<dbReference type="Proteomes" id="UP000008312">
    <property type="component" value="Unassembled WGS sequence"/>
</dbReference>
<feature type="compositionally biased region" description="Acidic residues" evidence="9">
    <location>
        <begin position="274"/>
        <end position="290"/>
    </location>
</feature>
<feature type="region of interest" description="Disordered" evidence="9">
    <location>
        <begin position="271"/>
        <end position="476"/>
    </location>
</feature>
<dbReference type="EC" id="2.7.11.1" evidence="1"/>
<dbReference type="GeneID" id="24918865"/>
<dbReference type="OrthoDB" id="248923at2759"/>
<keyword evidence="5" id="KW-0418">Kinase</keyword>
<evidence type="ECO:0000256" key="4">
    <source>
        <dbReference type="ARBA" id="ARBA00022741"/>
    </source>
</evidence>
<comment type="catalytic activity">
    <reaction evidence="7">
        <text>L-threonyl-[protein] + ATP = O-phospho-L-threonyl-[protein] + ADP + H(+)</text>
        <dbReference type="Rhea" id="RHEA:46608"/>
        <dbReference type="Rhea" id="RHEA-COMP:11060"/>
        <dbReference type="Rhea" id="RHEA-COMP:11605"/>
        <dbReference type="ChEBI" id="CHEBI:15378"/>
        <dbReference type="ChEBI" id="CHEBI:30013"/>
        <dbReference type="ChEBI" id="CHEBI:30616"/>
        <dbReference type="ChEBI" id="CHEBI:61977"/>
        <dbReference type="ChEBI" id="CHEBI:456216"/>
        <dbReference type="EC" id="2.7.11.1"/>
    </reaction>
</comment>
<evidence type="ECO:0000256" key="5">
    <source>
        <dbReference type="ARBA" id="ARBA00022777"/>
    </source>
</evidence>
<dbReference type="AlphaFoldDB" id="D8M073"/>
<proteinExistence type="predicted"/>
<dbReference type="GO" id="GO:0005737">
    <property type="term" value="C:cytoplasm"/>
    <property type="evidence" value="ECO:0007669"/>
    <property type="project" value="TreeGrafter"/>
</dbReference>
<dbReference type="PANTHER" id="PTHR22967:SF57">
    <property type="entry name" value="AUXILIN, ISOFORM A-RELATED"/>
    <property type="match status" value="1"/>
</dbReference>
<feature type="compositionally biased region" description="Basic residues" evidence="9">
    <location>
        <begin position="383"/>
        <end position="392"/>
    </location>
</feature>
<dbReference type="EMBL" id="FN668642">
    <property type="protein sequence ID" value="CBK21462.2"/>
    <property type="molecule type" value="Genomic_DNA"/>
</dbReference>
<keyword evidence="3" id="KW-0808">Transferase</keyword>
<evidence type="ECO:0000256" key="1">
    <source>
        <dbReference type="ARBA" id="ARBA00012513"/>
    </source>
</evidence>
<dbReference type="InterPro" id="IPR000719">
    <property type="entry name" value="Prot_kinase_dom"/>
</dbReference>
<dbReference type="SMART" id="SM00220">
    <property type="entry name" value="S_TKc"/>
    <property type="match status" value="1"/>
</dbReference>
<dbReference type="PROSITE" id="PS50011">
    <property type="entry name" value="PROTEIN_KINASE_DOM"/>
    <property type="match status" value="1"/>
</dbReference>
<dbReference type="GO" id="GO:0005524">
    <property type="term" value="F:ATP binding"/>
    <property type="evidence" value="ECO:0007669"/>
    <property type="project" value="UniProtKB-KW"/>
</dbReference>
<protein>
    <recommendedName>
        <fullName evidence="1">non-specific serine/threonine protein kinase</fullName>
        <ecNumber evidence="1">2.7.11.1</ecNumber>
    </recommendedName>
</protein>
<dbReference type="PANTHER" id="PTHR22967">
    <property type="entry name" value="SERINE/THREONINE PROTEIN KINASE"/>
    <property type="match status" value="1"/>
</dbReference>
<organism evidence="11">
    <name type="scientific">Blastocystis hominis</name>
    <dbReference type="NCBI Taxonomy" id="12968"/>
    <lineage>
        <taxon>Eukaryota</taxon>
        <taxon>Sar</taxon>
        <taxon>Stramenopiles</taxon>
        <taxon>Bigyra</taxon>
        <taxon>Opalozoa</taxon>
        <taxon>Opalinata</taxon>
        <taxon>Blastocystidae</taxon>
        <taxon>Blastocystis</taxon>
    </lineage>
</organism>
<name>D8M073_BLAHO</name>
<feature type="compositionally biased region" description="Basic residues" evidence="9">
    <location>
        <begin position="434"/>
        <end position="443"/>
    </location>
</feature>
<evidence type="ECO:0000256" key="9">
    <source>
        <dbReference type="SAM" id="MobiDB-lite"/>
    </source>
</evidence>
<evidence type="ECO:0000256" key="2">
    <source>
        <dbReference type="ARBA" id="ARBA00022527"/>
    </source>
</evidence>
<gene>
    <name evidence="11" type="ORF">GSBLH_T00001628001</name>
</gene>
<evidence type="ECO:0000259" key="10">
    <source>
        <dbReference type="PROSITE" id="PS50011"/>
    </source>
</evidence>
<dbReference type="InParanoid" id="D8M073"/>
<comment type="catalytic activity">
    <reaction evidence="8">
        <text>L-seryl-[protein] + ATP = O-phospho-L-seryl-[protein] + ADP + H(+)</text>
        <dbReference type="Rhea" id="RHEA:17989"/>
        <dbReference type="Rhea" id="RHEA-COMP:9863"/>
        <dbReference type="Rhea" id="RHEA-COMP:11604"/>
        <dbReference type="ChEBI" id="CHEBI:15378"/>
        <dbReference type="ChEBI" id="CHEBI:29999"/>
        <dbReference type="ChEBI" id="CHEBI:30616"/>
        <dbReference type="ChEBI" id="CHEBI:83421"/>
        <dbReference type="ChEBI" id="CHEBI:456216"/>
        <dbReference type="EC" id="2.7.11.1"/>
    </reaction>
</comment>
<feature type="compositionally biased region" description="Basic and acidic residues" evidence="9">
    <location>
        <begin position="307"/>
        <end position="316"/>
    </location>
</feature>
<evidence type="ECO:0000313" key="11">
    <source>
        <dbReference type="EMBL" id="CBK21462.2"/>
    </source>
</evidence>
<dbReference type="Pfam" id="PF00069">
    <property type="entry name" value="Pkinase"/>
    <property type="match status" value="1"/>
</dbReference>
<evidence type="ECO:0000256" key="8">
    <source>
        <dbReference type="ARBA" id="ARBA00048679"/>
    </source>
</evidence>
<evidence type="ECO:0000313" key="12">
    <source>
        <dbReference type="Proteomes" id="UP000008312"/>
    </source>
</evidence>